<evidence type="ECO:0000313" key="3">
    <source>
        <dbReference type="Proteomes" id="UP000019473"/>
    </source>
</evidence>
<dbReference type="GO" id="GO:0033617">
    <property type="term" value="P:mitochondrial respiratory chain complex IV assembly"/>
    <property type="evidence" value="ECO:0007669"/>
    <property type="project" value="InterPro"/>
</dbReference>
<dbReference type="PANTHER" id="PTHR28523:SF1">
    <property type="entry name" value="CYTOCHROME C OXIDASE ASSEMBLY FACTOR 1"/>
    <property type="match status" value="1"/>
</dbReference>
<dbReference type="HOGENOM" id="CLU_092488_1_0_1"/>
<feature type="region of interest" description="Disordered" evidence="1">
    <location>
        <begin position="38"/>
        <end position="100"/>
    </location>
</feature>
<protein>
    <recommendedName>
        <fullName evidence="4">Cytochrome oxidase complex assembly protein 1</fullName>
    </recommendedName>
</protein>
<organism evidence="2 3">
    <name type="scientific">Cladophialophora yegresii CBS 114405</name>
    <dbReference type="NCBI Taxonomy" id="1182544"/>
    <lineage>
        <taxon>Eukaryota</taxon>
        <taxon>Fungi</taxon>
        <taxon>Dikarya</taxon>
        <taxon>Ascomycota</taxon>
        <taxon>Pezizomycotina</taxon>
        <taxon>Eurotiomycetes</taxon>
        <taxon>Chaetothyriomycetidae</taxon>
        <taxon>Chaetothyriales</taxon>
        <taxon>Herpotrichiellaceae</taxon>
        <taxon>Cladophialophora</taxon>
    </lineage>
</organism>
<keyword evidence="3" id="KW-1185">Reference proteome</keyword>
<dbReference type="EMBL" id="AMGW01000004">
    <property type="protein sequence ID" value="EXJ58641.1"/>
    <property type="molecule type" value="Genomic_DNA"/>
</dbReference>
<evidence type="ECO:0008006" key="4">
    <source>
        <dbReference type="Google" id="ProtNLM"/>
    </source>
</evidence>
<dbReference type="GO" id="GO:0005743">
    <property type="term" value="C:mitochondrial inner membrane"/>
    <property type="evidence" value="ECO:0007669"/>
    <property type="project" value="TreeGrafter"/>
</dbReference>
<dbReference type="PANTHER" id="PTHR28523">
    <property type="entry name" value="CYTOCHROME C OXIDASE ASSEMBLY FACTOR 1"/>
    <property type="match status" value="1"/>
</dbReference>
<dbReference type="eggNOG" id="ENOG502RZQV">
    <property type="taxonomic scope" value="Eukaryota"/>
</dbReference>
<accession>W9W2A0</accession>
<dbReference type="OrthoDB" id="2100652at2759"/>
<sequence>MNGKKLLTTPMALKQLHSLPLSLRRSILRVHQLREAAIATPTPTPTRTSIPSTLIPKTLSRPYSSSSSSSPTADPNRIVRPLVPPPHEGSGPLLSRRPDRALPDPATGSSVWLKTLPIFVLLITVSSLAIFNYEKSTSSTVNSILYALRTNIHARDLLGDEIYFASKLPWISGELSPMQGVINIRFRVKGTKGVAETKFVAVKRRGGFFETLEWSLRGDDGTEVHLLEKEGTTDPLEGQRLD</sequence>
<dbReference type="GeneID" id="19180649"/>
<dbReference type="Pfam" id="PF08695">
    <property type="entry name" value="Coa1"/>
    <property type="match status" value="1"/>
</dbReference>
<dbReference type="AlphaFoldDB" id="W9W2A0"/>
<dbReference type="RefSeq" id="XP_007758264.1">
    <property type="nucleotide sequence ID" value="XM_007760074.1"/>
</dbReference>
<feature type="compositionally biased region" description="Low complexity" evidence="1">
    <location>
        <begin position="38"/>
        <end position="56"/>
    </location>
</feature>
<dbReference type="VEuPathDB" id="FungiDB:A1O7_06069"/>
<dbReference type="Proteomes" id="UP000019473">
    <property type="component" value="Unassembled WGS sequence"/>
</dbReference>
<evidence type="ECO:0000256" key="1">
    <source>
        <dbReference type="SAM" id="MobiDB-lite"/>
    </source>
</evidence>
<proteinExistence type="predicted"/>
<reference evidence="2 3" key="1">
    <citation type="submission" date="2013-03" db="EMBL/GenBank/DDBJ databases">
        <title>The Genome Sequence of Cladophialophora yegresii CBS 114405.</title>
        <authorList>
            <consortium name="The Broad Institute Genomics Platform"/>
            <person name="Cuomo C."/>
            <person name="de Hoog S."/>
            <person name="Gorbushina A."/>
            <person name="Walker B."/>
            <person name="Young S.K."/>
            <person name="Zeng Q."/>
            <person name="Gargeya S."/>
            <person name="Fitzgerald M."/>
            <person name="Haas B."/>
            <person name="Abouelleil A."/>
            <person name="Allen A.W."/>
            <person name="Alvarado L."/>
            <person name="Arachchi H.M."/>
            <person name="Berlin A.M."/>
            <person name="Chapman S.B."/>
            <person name="Gainer-Dewar J."/>
            <person name="Goldberg J."/>
            <person name="Griggs A."/>
            <person name="Gujja S."/>
            <person name="Hansen M."/>
            <person name="Howarth C."/>
            <person name="Imamovic A."/>
            <person name="Ireland A."/>
            <person name="Larimer J."/>
            <person name="McCowan C."/>
            <person name="Murphy C."/>
            <person name="Pearson M."/>
            <person name="Poon T.W."/>
            <person name="Priest M."/>
            <person name="Roberts A."/>
            <person name="Saif S."/>
            <person name="Shea T."/>
            <person name="Sisk P."/>
            <person name="Sykes S."/>
            <person name="Wortman J."/>
            <person name="Nusbaum C."/>
            <person name="Birren B."/>
        </authorList>
    </citation>
    <scope>NUCLEOTIDE SEQUENCE [LARGE SCALE GENOMIC DNA]</scope>
    <source>
        <strain evidence="2 3">CBS 114405</strain>
    </source>
</reference>
<comment type="caution">
    <text evidence="2">The sequence shown here is derived from an EMBL/GenBank/DDBJ whole genome shotgun (WGS) entry which is preliminary data.</text>
</comment>
<dbReference type="InterPro" id="IPR042432">
    <property type="entry name" value="Coa1_fungi"/>
</dbReference>
<dbReference type="InterPro" id="IPR014807">
    <property type="entry name" value="Coa1"/>
</dbReference>
<gene>
    <name evidence="2" type="ORF">A1O7_06069</name>
</gene>
<evidence type="ECO:0000313" key="2">
    <source>
        <dbReference type="EMBL" id="EXJ58641.1"/>
    </source>
</evidence>
<name>W9W2A0_9EURO</name>